<dbReference type="PANTHER" id="PTHR42894">
    <property type="entry name" value="N-(5'-PHOSPHORIBOSYL)ANTHRANILATE ISOMERASE"/>
    <property type="match status" value="1"/>
</dbReference>
<evidence type="ECO:0000256" key="7">
    <source>
        <dbReference type="ARBA" id="ARBA00023141"/>
    </source>
</evidence>
<evidence type="ECO:0000259" key="10">
    <source>
        <dbReference type="Pfam" id="PF00697"/>
    </source>
</evidence>
<organism evidence="11">
    <name type="scientific">Thermodesulfobacterium geofontis</name>
    <dbReference type="NCBI Taxonomy" id="1295609"/>
    <lineage>
        <taxon>Bacteria</taxon>
        <taxon>Pseudomonadati</taxon>
        <taxon>Thermodesulfobacteriota</taxon>
        <taxon>Thermodesulfobacteria</taxon>
        <taxon>Thermodesulfobacteriales</taxon>
        <taxon>Thermodesulfobacteriaceae</taxon>
        <taxon>Thermodesulfobacterium</taxon>
    </lineage>
</organism>
<evidence type="ECO:0000256" key="3">
    <source>
        <dbReference type="ARBA" id="ARBA00012572"/>
    </source>
</evidence>
<evidence type="ECO:0000256" key="9">
    <source>
        <dbReference type="HAMAP-Rule" id="MF_00135"/>
    </source>
</evidence>
<comment type="catalytic activity">
    <reaction evidence="1 9">
        <text>N-(5-phospho-beta-D-ribosyl)anthranilate = 1-(2-carboxyphenylamino)-1-deoxy-D-ribulose 5-phosphate</text>
        <dbReference type="Rhea" id="RHEA:21540"/>
        <dbReference type="ChEBI" id="CHEBI:18277"/>
        <dbReference type="ChEBI" id="CHEBI:58613"/>
        <dbReference type="EC" id="5.3.1.24"/>
    </reaction>
</comment>
<dbReference type="EMBL" id="DTEI01000109">
    <property type="protein sequence ID" value="HGU16242.1"/>
    <property type="molecule type" value="Genomic_DNA"/>
</dbReference>
<evidence type="ECO:0000256" key="5">
    <source>
        <dbReference type="ARBA" id="ARBA00022605"/>
    </source>
</evidence>
<keyword evidence="5 9" id="KW-0028">Amino-acid biosynthesis</keyword>
<evidence type="ECO:0000313" key="11">
    <source>
        <dbReference type="EMBL" id="HGU16242.1"/>
    </source>
</evidence>
<sequence length="206" mass="23322">MVKIKICGLKEEEDIKFLNDFPLDYMGFIMYPKSPRYVNNKLKELLSLVKKAKKVVVFVNPSYEEVKKALDLGVDFIQLHGEETLQFGKKIGLKRVIKAFKVKDNILDFKELSLWENAYAILLDTYVKDIPGGTGKTFNWEIAKKVVSLGYKVFLAGGINPNNVLSAIRKVSPYAIDIAGGVELYPGKKDPEKIKRLFNSLKIISC</sequence>
<dbReference type="InterPro" id="IPR011060">
    <property type="entry name" value="RibuloseP-bd_barrel"/>
</dbReference>
<dbReference type="AlphaFoldDB" id="A0A7V4N3N7"/>
<reference evidence="11" key="1">
    <citation type="journal article" date="2020" name="mSystems">
        <title>Genome- and Community-Level Interaction Insights into Carbon Utilization and Element Cycling Functions of Hydrothermarchaeota in Hydrothermal Sediment.</title>
        <authorList>
            <person name="Zhou Z."/>
            <person name="Liu Y."/>
            <person name="Xu W."/>
            <person name="Pan J."/>
            <person name="Luo Z.H."/>
            <person name="Li M."/>
        </authorList>
    </citation>
    <scope>NUCLEOTIDE SEQUENCE [LARGE SCALE GENOMIC DNA]</scope>
    <source>
        <strain evidence="11">SpSt-711</strain>
    </source>
</reference>
<feature type="domain" description="N-(5'phosphoribosyl) anthranilate isomerase (PRAI)" evidence="10">
    <location>
        <begin position="4"/>
        <end position="199"/>
    </location>
</feature>
<comment type="caution">
    <text evidence="11">The sequence shown here is derived from an EMBL/GenBank/DDBJ whole genome shotgun (WGS) entry which is preliminary data.</text>
</comment>
<dbReference type="InterPro" id="IPR044643">
    <property type="entry name" value="TrpF_fam"/>
</dbReference>
<protein>
    <recommendedName>
        <fullName evidence="4 9">N-(5'-phosphoribosyl)anthranilate isomerase</fullName>
        <shortName evidence="9">PRAI</shortName>
        <ecNumber evidence="3 9">5.3.1.24</ecNumber>
    </recommendedName>
</protein>
<dbReference type="UniPathway" id="UPA00035">
    <property type="reaction ID" value="UER00042"/>
</dbReference>
<dbReference type="Gene3D" id="3.20.20.70">
    <property type="entry name" value="Aldolase class I"/>
    <property type="match status" value="1"/>
</dbReference>
<evidence type="ECO:0000256" key="1">
    <source>
        <dbReference type="ARBA" id="ARBA00001164"/>
    </source>
</evidence>
<accession>A0A7V4N3N7</accession>
<evidence type="ECO:0000256" key="4">
    <source>
        <dbReference type="ARBA" id="ARBA00022272"/>
    </source>
</evidence>
<comment type="pathway">
    <text evidence="2 9">Amino-acid biosynthesis; L-tryptophan biosynthesis; L-tryptophan from chorismate: step 3/5.</text>
</comment>
<dbReference type="HAMAP" id="MF_00135">
    <property type="entry name" value="PRAI"/>
    <property type="match status" value="1"/>
</dbReference>
<dbReference type="GO" id="GO:0000162">
    <property type="term" value="P:L-tryptophan biosynthetic process"/>
    <property type="evidence" value="ECO:0007669"/>
    <property type="project" value="UniProtKB-UniRule"/>
</dbReference>
<keyword evidence="8 9" id="KW-0413">Isomerase</keyword>
<dbReference type="InterPro" id="IPR001240">
    <property type="entry name" value="PRAI_dom"/>
</dbReference>
<keyword evidence="7 9" id="KW-0057">Aromatic amino acid biosynthesis</keyword>
<proteinExistence type="inferred from homology"/>
<keyword evidence="6 9" id="KW-0822">Tryptophan biosynthesis</keyword>
<gene>
    <name evidence="9" type="primary">trpF</name>
    <name evidence="11" type="ORF">ENU91_06305</name>
</gene>
<dbReference type="Pfam" id="PF00697">
    <property type="entry name" value="PRAI"/>
    <property type="match status" value="1"/>
</dbReference>
<dbReference type="PANTHER" id="PTHR42894:SF1">
    <property type="entry name" value="N-(5'-PHOSPHORIBOSYL)ANTHRANILATE ISOMERASE"/>
    <property type="match status" value="1"/>
</dbReference>
<dbReference type="CDD" id="cd00405">
    <property type="entry name" value="PRAI"/>
    <property type="match status" value="1"/>
</dbReference>
<dbReference type="InterPro" id="IPR013785">
    <property type="entry name" value="Aldolase_TIM"/>
</dbReference>
<dbReference type="EC" id="5.3.1.24" evidence="3 9"/>
<evidence type="ECO:0000256" key="2">
    <source>
        <dbReference type="ARBA" id="ARBA00004664"/>
    </source>
</evidence>
<name>A0A7V4N3N7_9BACT</name>
<evidence type="ECO:0000256" key="6">
    <source>
        <dbReference type="ARBA" id="ARBA00022822"/>
    </source>
</evidence>
<dbReference type="GO" id="GO:0004640">
    <property type="term" value="F:phosphoribosylanthranilate isomerase activity"/>
    <property type="evidence" value="ECO:0007669"/>
    <property type="project" value="UniProtKB-UniRule"/>
</dbReference>
<dbReference type="SUPFAM" id="SSF51366">
    <property type="entry name" value="Ribulose-phoshate binding barrel"/>
    <property type="match status" value="1"/>
</dbReference>
<comment type="similarity">
    <text evidence="9">Belongs to the TrpF family.</text>
</comment>
<evidence type="ECO:0000256" key="8">
    <source>
        <dbReference type="ARBA" id="ARBA00023235"/>
    </source>
</evidence>